<protein>
    <recommendedName>
        <fullName evidence="4">lipopolysaccharide heptosyltransferase II</fullName>
        <ecNumber evidence="4">2.4.99.24</ecNumber>
    </recommendedName>
</protein>
<organism evidence="6">
    <name type="scientific">marine metagenome</name>
    <dbReference type="NCBI Taxonomy" id="408172"/>
    <lineage>
        <taxon>unclassified sequences</taxon>
        <taxon>metagenomes</taxon>
        <taxon>ecological metagenomes</taxon>
    </lineage>
</organism>
<keyword evidence="1" id="KW-0328">Glycosyltransferase</keyword>
<evidence type="ECO:0000313" key="6">
    <source>
        <dbReference type="EMBL" id="SVB21733.1"/>
    </source>
</evidence>
<sequence>MTLPALHRLREAQPEAKLTLLTDEKLSGLWEESDHIDDILTFKKGESPYLIGKRLRNNAYDTALILPNSFRTALECWHGGIPRRIGFAGNWRNFLLTNAIEPRPESIPMQKRVKIDIEYRLINQLEPQTFPSSAHHIHQYLHLVKQLGANDTPVAPILNCKHNTSAFETTHHPRPYLGLISGAEYGPAKCWPMENFIEVVNQMIEKHQAHVLLLGGPNDVKTADEIASKIPSDHTTNLAGKTSLSKLVSVLADCDVILCNDSGPMHVAAAVGTPVVVPFGSTSPDLTGPGLPNDAN</sequence>
<evidence type="ECO:0000256" key="2">
    <source>
        <dbReference type="ARBA" id="ARBA00022679"/>
    </source>
</evidence>
<dbReference type="NCBIfam" id="TIGR02195">
    <property type="entry name" value="heptsyl_trn_II"/>
    <property type="match status" value="1"/>
</dbReference>
<dbReference type="AlphaFoldDB" id="A0A382C8W6"/>
<dbReference type="InterPro" id="IPR011910">
    <property type="entry name" value="RfaF"/>
</dbReference>
<keyword evidence="2" id="KW-0808">Transferase</keyword>
<evidence type="ECO:0000256" key="5">
    <source>
        <dbReference type="ARBA" id="ARBA00047503"/>
    </source>
</evidence>
<reference evidence="6" key="1">
    <citation type="submission" date="2018-05" db="EMBL/GenBank/DDBJ databases">
        <authorList>
            <person name="Lanie J.A."/>
            <person name="Ng W.-L."/>
            <person name="Kazmierczak K.M."/>
            <person name="Andrzejewski T.M."/>
            <person name="Davidsen T.M."/>
            <person name="Wayne K.J."/>
            <person name="Tettelin H."/>
            <person name="Glass J.I."/>
            <person name="Rusch D."/>
            <person name="Podicherti R."/>
            <person name="Tsui H.-C.T."/>
            <person name="Winkler M.E."/>
        </authorList>
    </citation>
    <scope>NUCLEOTIDE SEQUENCE</scope>
</reference>
<dbReference type="EMBL" id="UINC01033056">
    <property type="protein sequence ID" value="SVB21733.1"/>
    <property type="molecule type" value="Genomic_DNA"/>
</dbReference>
<comment type="catalytic activity">
    <reaction evidence="5">
        <text>an L-alpha-D-Hep-(1-&gt;5)-[alpha-Kdo-(2-&gt;4)]-alpha-Kdo-(2-&gt;6)-lipid A + ADP-L-glycero-beta-D-manno-heptose = an L-alpha-D-Hep-(1-&gt;3)-L-alpha-D-Hep-(1-&gt;5)-[alpha-Kdo-(2-&gt;4)]-alpha-Kdo-(2-&gt;6)-lipid A + ADP + H(+)</text>
        <dbReference type="Rhea" id="RHEA:74071"/>
        <dbReference type="ChEBI" id="CHEBI:15378"/>
        <dbReference type="ChEBI" id="CHEBI:61506"/>
        <dbReference type="ChEBI" id="CHEBI:193068"/>
        <dbReference type="ChEBI" id="CHEBI:193069"/>
        <dbReference type="ChEBI" id="CHEBI:456216"/>
        <dbReference type="EC" id="2.4.99.24"/>
    </reaction>
</comment>
<dbReference type="SUPFAM" id="SSF53756">
    <property type="entry name" value="UDP-Glycosyltransferase/glycogen phosphorylase"/>
    <property type="match status" value="1"/>
</dbReference>
<dbReference type="InterPro" id="IPR002201">
    <property type="entry name" value="Glyco_trans_9"/>
</dbReference>
<feature type="non-terminal residue" evidence="6">
    <location>
        <position position="296"/>
    </location>
</feature>
<name>A0A382C8W6_9ZZZZ</name>
<dbReference type="Pfam" id="PF01075">
    <property type="entry name" value="Glyco_transf_9"/>
    <property type="match status" value="1"/>
</dbReference>
<evidence type="ECO:0000256" key="1">
    <source>
        <dbReference type="ARBA" id="ARBA00022676"/>
    </source>
</evidence>
<dbReference type="GO" id="GO:0009244">
    <property type="term" value="P:lipopolysaccharide core region biosynthetic process"/>
    <property type="evidence" value="ECO:0007669"/>
    <property type="project" value="TreeGrafter"/>
</dbReference>
<dbReference type="EC" id="2.4.99.24" evidence="4"/>
<accession>A0A382C8W6</accession>
<evidence type="ECO:0000256" key="4">
    <source>
        <dbReference type="ARBA" id="ARBA00044042"/>
    </source>
</evidence>
<proteinExistence type="inferred from homology"/>
<gene>
    <name evidence="6" type="ORF">METZ01_LOCUS174587</name>
</gene>
<dbReference type="PANTHER" id="PTHR30160">
    <property type="entry name" value="TETRAACYLDISACCHARIDE 4'-KINASE-RELATED"/>
    <property type="match status" value="1"/>
</dbReference>
<comment type="similarity">
    <text evidence="3">Belongs to the glycosyltransferase 9 family.</text>
</comment>
<dbReference type="GO" id="GO:0008713">
    <property type="term" value="F:ADP-heptose-lipopolysaccharide heptosyltransferase activity"/>
    <property type="evidence" value="ECO:0007669"/>
    <property type="project" value="UniProtKB-EC"/>
</dbReference>
<dbReference type="InterPro" id="IPR051199">
    <property type="entry name" value="LPS_LOS_Heptosyltrfase"/>
</dbReference>
<dbReference type="GO" id="GO:0005829">
    <property type="term" value="C:cytosol"/>
    <property type="evidence" value="ECO:0007669"/>
    <property type="project" value="TreeGrafter"/>
</dbReference>
<dbReference type="Gene3D" id="3.40.50.2000">
    <property type="entry name" value="Glycogen Phosphorylase B"/>
    <property type="match status" value="2"/>
</dbReference>
<dbReference type="PANTHER" id="PTHR30160:SF7">
    <property type="entry name" value="ADP-HEPTOSE--LPS HEPTOSYLTRANSFERASE 2"/>
    <property type="match status" value="1"/>
</dbReference>
<evidence type="ECO:0000256" key="3">
    <source>
        <dbReference type="ARBA" id="ARBA00043995"/>
    </source>
</evidence>
<dbReference type="CDD" id="cd03789">
    <property type="entry name" value="GT9_LPS_heptosyltransferase"/>
    <property type="match status" value="1"/>
</dbReference>